<dbReference type="Pfam" id="PF12937">
    <property type="entry name" value="F-box-like"/>
    <property type="match status" value="1"/>
</dbReference>
<protein>
    <submittedName>
        <fullName evidence="3">F-box protein</fullName>
    </submittedName>
</protein>
<reference evidence="3" key="1">
    <citation type="submission" date="2019-09" db="EMBL/GenBank/DDBJ databases">
        <title>Draft genome information of white flower Hibiscus syriacus.</title>
        <authorList>
            <person name="Kim Y.-M."/>
        </authorList>
    </citation>
    <scope>NUCLEOTIDE SEQUENCE [LARGE SCALE GENOMIC DNA]</scope>
    <source>
        <strain evidence="3">YM2019G1</strain>
    </source>
</reference>
<name>A0A6A3D3C4_HIBSY</name>
<dbReference type="PROSITE" id="PS50181">
    <property type="entry name" value="FBOX"/>
    <property type="match status" value="1"/>
</dbReference>
<evidence type="ECO:0000313" key="4">
    <source>
        <dbReference type="Proteomes" id="UP000436088"/>
    </source>
</evidence>
<evidence type="ECO:0000256" key="1">
    <source>
        <dbReference type="SAM" id="MobiDB-lite"/>
    </source>
</evidence>
<dbReference type="EMBL" id="VEPZ02000072">
    <property type="protein sequence ID" value="KAE8734328.1"/>
    <property type="molecule type" value="Genomic_DNA"/>
</dbReference>
<dbReference type="Proteomes" id="UP000436088">
    <property type="component" value="Unassembled WGS sequence"/>
</dbReference>
<accession>A0A6A3D3C4</accession>
<dbReference type="OrthoDB" id="660108at2759"/>
<dbReference type="AlphaFoldDB" id="A0A6A3D3C4"/>
<evidence type="ECO:0000259" key="2">
    <source>
        <dbReference type="PROSITE" id="PS50181"/>
    </source>
</evidence>
<feature type="domain" description="F-box" evidence="2">
    <location>
        <begin position="17"/>
        <end position="65"/>
    </location>
</feature>
<feature type="region of interest" description="Disordered" evidence="1">
    <location>
        <begin position="125"/>
        <end position="150"/>
    </location>
</feature>
<comment type="caution">
    <text evidence="3">The sequence shown here is derived from an EMBL/GenBank/DDBJ whole genome shotgun (WGS) entry which is preliminary data.</text>
</comment>
<dbReference type="InterPro" id="IPR044809">
    <property type="entry name" value="AUF1-like"/>
</dbReference>
<organism evidence="3 4">
    <name type="scientific">Hibiscus syriacus</name>
    <name type="common">Rose of Sharon</name>
    <dbReference type="NCBI Taxonomy" id="106335"/>
    <lineage>
        <taxon>Eukaryota</taxon>
        <taxon>Viridiplantae</taxon>
        <taxon>Streptophyta</taxon>
        <taxon>Embryophyta</taxon>
        <taxon>Tracheophyta</taxon>
        <taxon>Spermatophyta</taxon>
        <taxon>Magnoliopsida</taxon>
        <taxon>eudicotyledons</taxon>
        <taxon>Gunneridae</taxon>
        <taxon>Pentapetalae</taxon>
        <taxon>rosids</taxon>
        <taxon>malvids</taxon>
        <taxon>Malvales</taxon>
        <taxon>Malvaceae</taxon>
        <taxon>Malvoideae</taxon>
        <taxon>Hibiscus</taxon>
    </lineage>
</organism>
<gene>
    <name evidence="3" type="ORF">F3Y22_tig00000773pilonHSYRG00182</name>
</gene>
<evidence type="ECO:0000313" key="3">
    <source>
        <dbReference type="EMBL" id="KAE8734328.1"/>
    </source>
</evidence>
<sequence>MSSVRSDPVRRIHPPPIDHFDRLPDSLLLLIFNNIGDVKALGRCSVVSRRFHSLVPQVENVVVRVDCVISEDDCSPSSSSNKSRAAGPFSNLFRLVFGGIVKPLQALGQFLGQKRSILNETLNSHSSSTLSVGPGGGDDGEMDQGGVTHHSPTQVLRNFNEIRFLQIELPGGELGIDDGVLLRWRADFGSTLDNCVILGAASVINNVHVQVSEIDNIGIGDDNGSIPESFYTNGGLKLRVVWTISSLIAASARHYLLQPIIAEHKTLDRLVLTDADGQGVLRMNRDQLEELRVKPLSASSASKRTQVPALNMRLWYAPHLELPNGVVLKGATLVAIRPSEQSALKNEVSDASWLSTAFEEPYGTAAKMLIKRRTYCLEMNSF</sequence>
<dbReference type="InterPro" id="IPR036047">
    <property type="entry name" value="F-box-like_dom_sf"/>
</dbReference>
<proteinExistence type="predicted"/>
<dbReference type="SUPFAM" id="SSF81383">
    <property type="entry name" value="F-box domain"/>
    <property type="match status" value="1"/>
</dbReference>
<dbReference type="PANTHER" id="PTHR31215">
    <property type="entry name" value="OS05G0510400 PROTEIN-RELATED"/>
    <property type="match status" value="1"/>
</dbReference>
<dbReference type="InterPro" id="IPR001810">
    <property type="entry name" value="F-box_dom"/>
</dbReference>
<keyword evidence="4" id="KW-1185">Reference proteome</keyword>
<dbReference type="Gene3D" id="1.20.1280.50">
    <property type="match status" value="1"/>
</dbReference>